<evidence type="ECO:0000313" key="3">
    <source>
        <dbReference type="EMBL" id="MFC0632312.1"/>
    </source>
</evidence>
<keyword evidence="2" id="KW-0732">Signal</keyword>
<reference evidence="3 4" key="1">
    <citation type="submission" date="2024-09" db="EMBL/GenBank/DDBJ databases">
        <authorList>
            <person name="Sun Q."/>
            <person name="Mori K."/>
        </authorList>
    </citation>
    <scope>NUCLEOTIDE SEQUENCE [LARGE SCALE GENOMIC DNA]</scope>
    <source>
        <strain evidence="3 4">NCAIM B.02621</strain>
    </source>
</reference>
<organism evidence="3 4">
    <name type="scientific">Brevundimonas balnearis</name>
    <dbReference type="NCBI Taxonomy" id="1572858"/>
    <lineage>
        <taxon>Bacteria</taxon>
        <taxon>Pseudomonadati</taxon>
        <taxon>Pseudomonadota</taxon>
        <taxon>Alphaproteobacteria</taxon>
        <taxon>Caulobacterales</taxon>
        <taxon>Caulobacteraceae</taxon>
        <taxon>Brevundimonas</taxon>
    </lineage>
</organism>
<gene>
    <name evidence="3" type="ORF">ACFFGE_00250</name>
</gene>
<name>A0ABV6QY57_9CAUL</name>
<protein>
    <submittedName>
        <fullName evidence="3">Uncharacterized protein</fullName>
    </submittedName>
</protein>
<proteinExistence type="predicted"/>
<evidence type="ECO:0000313" key="4">
    <source>
        <dbReference type="Proteomes" id="UP001589906"/>
    </source>
</evidence>
<evidence type="ECO:0000256" key="2">
    <source>
        <dbReference type="SAM" id="SignalP"/>
    </source>
</evidence>
<accession>A0ABV6QY57</accession>
<keyword evidence="4" id="KW-1185">Reference proteome</keyword>
<feature type="compositionally biased region" description="Basic and acidic residues" evidence="1">
    <location>
        <begin position="26"/>
        <end position="39"/>
    </location>
</feature>
<feature type="chain" id="PRO_5045416005" evidence="2">
    <location>
        <begin position="19"/>
        <end position="114"/>
    </location>
</feature>
<comment type="caution">
    <text evidence="3">The sequence shown here is derived from an EMBL/GenBank/DDBJ whole genome shotgun (WGS) entry which is preliminary data.</text>
</comment>
<evidence type="ECO:0000256" key="1">
    <source>
        <dbReference type="SAM" id="MobiDB-lite"/>
    </source>
</evidence>
<dbReference type="RefSeq" id="WP_376833134.1">
    <property type="nucleotide sequence ID" value="NZ_JBHLSW010000001.1"/>
</dbReference>
<feature type="region of interest" description="Disordered" evidence="1">
    <location>
        <begin position="23"/>
        <end position="44"/>
    </location>
</feature>
<sequence>MFKTALAAALLFAAPAVAQDAPAAGAHDDHAGHGDHAAHAEAQAEAELTIDSPIRDLLANEATAAVLEKHMPGVAQHPARAQFEAMTLKQVQPFSQGMITDAMIEAIDADLKAL</sequence>
<dbReference type="Proteomes" id="UP001589906">
    <property type="component" value="Unassembled WGS sequence"/>
</dbReference>
<dbReference type="EMBL" id="JBHLSW010000001">
    <property type="protein sequence ID" value="MFC0632312.1"/>
    <property type="molecule type" value="Genomic_DNA"/>
</dbReference>
<feature type="signal peptide" evidence="2">
    <location>
        <begin position="1"/>
        <end position="18"/>
    </location>
</feature>